<dbReference type="InterPro" id="IPR011747">
    <property type="entry name" value="CHP02241"/>
</dbReference>
<dbReference type="NCBIfam" id="TIGR02241">
    <property type="entry name" value="conserved hypothetical phage tail region protein"/>
    <property type="match status" value="1"/>
</dbReference>
<dbReference type="Pfam" id="PF06841">
    <property type="entry name" value="Phage_T4_gp19"/>
    <property type="match status" value="1"/>
</dbReference>
<name>A0A923MTB5_9BURK</name>
<keyword evidence="2" id="KW-1185">Reference proteome</keyword>
<proteinExistence type="predicted"/>
<organism evidence="1 2">
    <name type="scientific">Ramlibacter cellulosilyticus</name>
    <dbReference type="NCBI Taxonomy" id="2764187"/>
    <lineage>
        <taxon>Bacteria</taxon>
        <taxon>Pseudomonadati</taxon>
        <taxon>Pseudomonadota</taxon>
        <taxon>Betaproteobacteria</taxon>
        <taxon>Burkholderiales</taxon>
        <taxon>Comamonadaceae</taxon>
        <taxon>Ramlibacter</taxon>
    </lineage>
</organism>
<dbReference type="GO" id="GO:0005198">
    <property type="term" value="F:structural molecule activity"/>
    <property type="evidence" value="ECO:0007669"/>
    <property type="project" value="InterPro"/>
</dbReference>
<dbReference type="RefSeq" id="WP_187076161.1">
    <property type="nucleotide sequence ID" value="NZ_JACORT010000003.1"/>
</dbReference>
<dbReference type="PANTHER" id="PTHR38009">
    <property type="entry name" value="CONSERVED HYPOTHETICAL PHAGE TAIL PROTEIN"/>
    <property type="match status" value="1"/>
</dbReference>
<protein>
    <submittedName>
        <fullName evidence="1">Phage tail protein</fullName>
    </submittedName>
</protein>
<dbReference type="EMBL" id="JACORT010000003">
    <property type="protein sequence ID" value="MBC5783427.1"/>
    <property type="molecule type" value="Genomic_DNA"/>
</dbReference>
<gene>
    <name evidence="1" type="ORF">H8N03_10765</name>
</gene>
<accession>A0A923MTB5</accession>
<evidence type="ECO:0000313" key="1">
    <source>
        <dbReference type="EMBL" id="MBC5783427.1"/>
    </source>
</evidence>
<reference evidence="1" key="1">
    <citation type="submission" date="2020-08" db="EMBL/GenBank/DDBJ databases">
        <title>Ramlibacter sp. USB13 16S ribosomal RNA gene genome sequencing and assembly.</title>
        <authorList>
            <person name="Kang M."/>
        </authorList>
    </citation>
    <scope>NUCLEOTIDE SEQUENCE</scope>
    <source>
        <strain evidence="1">USB13</strain>
    </source>
</reference>
<dbReference type="PANTHER" id="PTHR38009:SF1">
    <property type="entry name" value="CONSERVED HYPOTHETICAL PHAGE TAIL PROTEIN"/>
    <property type="match status" value="1"/>
</dbReference>
<comment type="caution">
    <text evidence="1">The sequence shown here is derived from an EMBL/GenBank/DDBJ whole genome shotgun (WGS) entry which is preliminary data.</text>
</comment>
<dbReference type="AlphaFoldDB" id="A0A923MTB5"/>
<dbReference type="InterPro" id="IPR010667">
    <property type="entry name" value="Phage_T4_Gp19"/>
</dbReference>
<dbReference type="Proteomes" id="UP000608513">
    <property type="component" value="Unassembled WGS sequence"/>
</dbReference>
<evidence type="ECO:0000313" key="2">
    <source>
        <dbReference type="Proteomes" id="UP000608513"/>
    </source>
</evidence>
<sequence length="151" mass="15936">MAATPFTSFNFAVEIVPDGASSPLVSAAFAECDGLEMGMDVKTIREGGSNDRQVRLAGPATFGQLTLKRGMTAASLQLWKWMADSVADPGLRAQAEVVLYAADGSTERARVVLERCLPVKLKVPALNAKDGGVAVEELQLAYECFTVKAGG</sequence>